<proteinExistence type="predicted"/>
<organism evidence="1 2">
    <name type="scientific">Plutella xylostella</name>
    <name type="common">Diamondback moth</name>
    <name type="synonym">Plutella maculipennis</name>
    <dbReference type="NCBI Taxonomy" id="51655"/>
    <lineage>
        <taxon>Eukaryota</taxon>
        <taxon>Metazoa</taxon>
        <taxon>Ecdysozoa</taxon>
        <taxon>Arthropoda</taxon>
        <taxon>Hexapoda</taxon>
        <taxon>Insecta</taxon>
        <taxon>Pterygota</taxon>
        <taxon>Neoptera</taxon>
        <taxon>Endopterygota</taxon>
        <taxon>Lepidoptera</taxon>
        <taxon>Glossata</taxon>
        <taxon>Ditrysia</taxon>
        <taxon>Yponomeutoidea</taxon>
        <taxon>Plutellidae</taxon>
        <taxon>Plutella</taxon>
    </lineage>
</organism>
<gene>
    <name evidence="1" type="ORF">JYU34_004390</name>
</gene>
<keyword evidence="2" id="KW-1185">Reference proteome</keyword>
<name>A0ABQ7QXX5_PLUXY</name>
<sequence length="50" mass="5175">MIVVVVVADNFILDGEHGGFAGPLVDADAAPSRLHRAASVMDESVAVLKN</sequence>
<accession>A0ABQ7QXX5</accession>
<reference evidence="1 2" key="1">
    <citation type="submission" date="2021-06" db="EMBL/GenBank/DDBJ databases">
        <title>A haploid diamondback moth (Plutella xylostella L.) genome assembly resolves 31 chromosomes and identifies a diamide resistance mutation.</title>
        <authorList>
            <person name="Ward C.M."/>
            <person name="Perry K.D."/>
            <person name="Baker G."/>
            <person name="Powis K."/>
            <person name="Heckel D.G."/>
            <person name="Baxter S.W."/>
        </authorList>
    </citation>
    <scope>NUCLEOTIDE SEQUENCE [LARGE SCALE GENOMIC DNA]</scope>
    <source>
        <strain evidence="1 2">LV</strain>
        <tissue evidence="1">Single pupa</tissue>
    </source>
</reference>
<dbReference type="Proteomes" id="UP000823941">
    <property type="component" value="Chromosome 6"/>
</dbReference>
<evidence type="ECO:0000313" key="1">
    <source>
        <dbReference type="EMBL" id="KAG7309876.1"/>
    </source>
</evidence>
<dbReference type="EMBL" id="JAHIBW010000006">
    <property type="protein sequence ID" value="KAG7309876.1"/>
    <property type="molecule type" value="Genomic_DNA"/>
</dbReference>
<comment type="caution">
    <text evidence="1">The sequence shown here is derived from an EMBL/GenBank/DDBJ whole genome shotgun (WGS) entry which is preliminary data.</text>
</comment>
<evidence type="ECO:0000313" key="2">
    <source>
        <dbReference type="Proteomes" id="UP000823941"/>
    </source>
</evidence>
<protein>
    <submittedName>
        <fullName evidence="1">Uncharacterized protein</fullName>
    </submittedName>
</protein>